<organism evidence="1 2">
    <name type="scientific">Goodea atripinnis</name>
    <dbReference type="NCBI Taxonomy" id="208336"/>
    <lineage>
        <taxon>Eukaryota</taxon>
        <taxon>Metazoa</taxon>
        <taxon>Chordata</taxon>
        <taxon>Craniata</taxon>
        <taxon>Vertebrata</taxon>
        <taxon>Euteleostomi</taxon>
        <taxon>Actinopterygii</taxon>
        <taxon>Neopterygii</taxon>
        <taxon>Teleostei</taxon>
        <taxon>Neoteleostei</taxon>
        <taxon>Acanthomorphata</taxon>
        <taxon>Ovalentaria</taxon>
        <taxon>Atherinomorphae</taxon>
        <taxon>Cyprinodontiformes</taxon>
        <taxon>Goodeidae</taxon>
        <taxon>Goodea</taxon>
    </lineage>
</organism>
<dbReference type="Proteomes" id="UP001476798">
    <property type="component" value="Unassembled WGS sequence"/>
</dbReference>
<evidence type="ECO:0000313" key="2">
    <source>
        <dbReference type="Proteomes" id="UP001476798"/>
    </source>
</evidence>
<gene>
    <name evidence="1" type="ORF">GOODEAATRI_024542</name>
</gene>
<comment type="caution">
    <text evidence="1">The sequence shown here is derived from an EMBL/GenBank/DDBJ whole genome shotgun (WGS) entry which is preliminary data.</text>
</comment>
<feature type="non-terminal residue" evidence="1">
    <location>
        <position position="1"/>
    </location>
</feature>
<sequence length="121" mass="13248">LGAVGPSACRPWTSCWRALHHCQHTDHQGKAPGHSPPVAPSPELLVVELCPSWRSILWYIPVCSPLEKVDSFKPHQASITCPVKIAGALFTPQGGPSELTPYNSHCWLPQHAAPCQRRQSD</sequence>
<accession>A0ABV0N3Z7</accession>
<evidence type="ECO:0000313" key="1">
    <source>
        <dbReference type="EMBL" id="MEQ2166131.1"/>
    </source>
</evidence>
<protein>
    <submittedName>
        <fullName evidence="1">Uncharacterized protein</fullName>
    </submittedName>
</protein>
<keyword evidence="2" id="KW-1185">Reference proteome</keyword>
<name>A0ABV0N3Z7_9TELE</name>
<reference evidence="1 2" key="1">
    <citation type="submission" date="2021-06" db="EMBL/GenBank/DDBJ databases">
        <authorList>
            <person name="Palmer J.M."/>
        </authorList>
    </citation>
    <scope>NUCLEOTIDE SEQUENCE [LARGE SCALE GENOMIC DNA]</scope>
    <source>
        <strain evidence="1 2">GA_2019</strain>
        <tissue evidence="1">Muscle</tissue>
    </source>
</reference>
<dbReference type="EMBL" id="JAHRIO010022752">
    <property type="protein sequence ID" value="MEQ2166131.1"/>
    <property type="molecule type" value="Genomic_DNA"/>
</dbReference>
<proteinExistence type="predicted"/>